<keyword evidence="4" id="KW-1185">Reference proteome</keyword>
<accession>A0A078AEC4</accession>
<dbReference type="AlphaFoldDB" id="A0A078AEC4"/>
<evidence type="ECO:0000256" key="1">
    <source>
        <dbReference type="SAM" id="Coils"/>
    </source>
</evidence>
<feature type="region of interest" description="Disordered" evidence="2">
    <location>
        <begin position="397"/>
        <end position="421"/>
    </location>
</feature>
<proteinExistence type="predicted"/>
<reference evidence="3 4" key="1">
    <citation type="submission" date="2014-06" db="EMBL/GenBank/DDBJ databases">
        <authorList>
            <person name="Swart Estienne"/>
        </authorList>
    </citation>
    <scope>NUCLEOTIDE SEQUENCE [LARGE SCALE GENOMIC DNA]</scope>
    <source>
        <strain evidence="3 4">130c</strain>
    </source>
</reference>
<feature type="compositionally biased region" description="Basic and acidic residues" evidence="2">
    <location>
        <begin position="410"/>
        <end position="421"/>
    </location>
</feature>
<feature type="coiled-coil region" evidence="1">
    <location>
        <begin position="586"/>
        <end position="620"/>
    </location>
</feature>
<sequence>MRSSRNGVDSEKSTIDKSTKYIKLKKSQSNFFKELVKPSDICMPELDIEKEFTNDQEYETYYNTFNVTSLLQQQTQTFSEVDIVNQRVMKSENSEEQHPDIIRYVNAIEENIDYMIKKYPDQVLKSKESINNFIISSQTKQLLGILKQNSEKSLFKNMVLSSRNMNDSVSSNMFQFQNNKSGSISSNQFNKISLFSSTKDDPYAFPRIPQTTACMLVMGSKKPSNDYGLSSRSSSPLKTQRHQRGPSSNQLVSLQDLLNNGNKKFQRQGTLSGAQLEAENDQQIKSRIHSQNRIEDSAKYLKQHMKEIFAYDKEDLIRPVNRYKLNIYRESAINYEISMEIKYLRVQELRIQNKFRLLKMRKRNHQIQEEIKTREDELKEIRENLLHLNHLKLKKLGSSSQSQRSPIGKTFEEPHTPFDKQFRKQQLTNEKERLKFEIQERNKEYHSNQEKIEEYELKHKQLKQILLNTRSSQVEHYEKLLVTGLDFRLDGLTWIIRSIWHLGQDIDLNKLPTFLDIPSQSYLLEIAKLELKVWNLGKEHKQLIQQEIMHKTKRKPTLIGHNDNMLDRVLSFERPKIIESTSKKEMINLKSRFKDKNEILEQIQEKIKASKQTRKQIIKASGDPILNKQIKKVNKFFFSLIDGEGKGRWVQSDDFSEPSSSTNLQTFSPAQEGKKPNMIIQTLLNYTKRNIQRSKAKTDIETKIRALKQEIKDFRMKEFHRIFREFNCKGNGSQSYEKKFNTSFDTMLLALFGEKRFRKFQQLAFQEKIQRQNYAASLKL</sequence>
<feature type="compositionally biased region" description="Polar residues" evidence="2">
    <location>
        <begin position="227"/>
        <end position="238"/>
    </location>
</feature>
<keyword evidence="1" id="KW-0175">Coiled coil</keyword>
<organism evidence="3 4">
    <name type="scientific">Stylonychia lemnae</name>
    <name type="common">Ciliate</name>
    <dbReference type="NCBI Taxonomy" id="5949"/>
    <lineage>
        <taxon>Eukaryota</taxon>
        <taxon>Sar</taxon>
        <taxon>Alveolata</taxon>
        <taxon>Ciliophora</taxon>
        <taxon>Intramacronucleata</taxon>
        <taxon>Spirotrichea</taxon>
        <taxon>Stichotrichia</taxon>
        <taxon>Sporadotrichida</taxon>
        <taxon>Oxytrichidae</taxon>
        <taxon>Stylonychinae</taxon>
        <taxon>Stylonychia</taxon>
    </lineage>
</organism>
<protein>
    <submittedName>
        <fullName evidence="3">Uncharacterized protein</fullName>
    </submittedName>
</protein>
<name>A0A078AEC4_STYLE</name>
<dbReference type="Proteomes" id="UP000039865">
    <property type="component" value="Unassembled WGS sequence"/>
</dbReference>
<dbReference type="OrthoDB" id="299768at2759"/>
<evidence type="ECO:0000313" key="3">
    <source>
        <dbReference type="EMBL" id="CDW79268.1"/>
    </source>
</evidence>
<gene>
    <name evidence="3" type="primary">Contig1790.g72</name>
    <name evidence="3" type="ORF">STYLEM_8254</name>
</gene>
<feature type="coiled-coil region" evidence="1">
    <location>
        <begin position="424"/>
        <end position="465"/>
    </location>
</feature>
<dbReference type="InParanoid" id="A0A078AEC4"/>
<dbReference type="EMBL" id="CCKQ01007841">
    <property type="protein sequence ID" value="CDW79268.1"/>
    <property type="molecule type" value="Genomic_DNA"/>
</dbReference>
<feature type="region of interest" description="Disordered" evidence="2">
    <location>
        <begin position="224"/>
        <end position="249"/>
    </location>
</feature>
<evidence type="ECO:0000313" key="4">
    <source>
        <dbReference type="Proteomes" id="UP000039865"/>
    </source>
</evidence>
<evidence type="ECO:0000256" key="2">
    <source>
        <dbReference type="SAM" id="MobiDB-lite"/>
    </source>
</evidence>
<feature type="coiled-coil region" evidence="1">
    <location>
        <begin position="357"/>
        <end position="384"/>
    </location>
</feature>